<evidence type="ECO:0000313" key="3">
    <source>
        <dbReference type="EMBL" id="CEM42854.1"/>
    </source>
</evidence>
<feature type="transmembrane region" description="Helical" evidence="2">
    <location>
        <begin position="270"/>
        <end position="297"/>
    </location>
</feature>
<reference evidence="3" key="1">
    <citation type="submission" date="2014-11" db="EMBL/GenBank/DDBJ databases">
        <authorList>
            <person name="Otto D Thomas"/>
            <person name="Naeem Raeece"/>
        </authorList>
    </citation>
    <scope>NUCLEOTIDE SEQUENCE</scope>
</reference>
<sequence length="1820" mass="200856">MTTSTNTSVEDAPAELPKTTQKVLKETKKKAQDALDYLQISKYSPKDYAFHVLCDGIKHKKPVIQLIQKGTATSQTWVQGFKFGAQILWDLVALLGHGGWCKSSDATELRRQKDVIICLQIATYLACGAWTILRLVPFKDPVKKLCGRMRERRKLRRRGSDILDAPAPTGKKGIGGGIRSTRKRLPDPYSTKSKFWFLALSRWMYANSLHQAKLRSSDFRSIMYFCFLSLVIVVISLTFAVSMPNTPESPDPFKFQLWETFTTENEDGPLAIFGGYLFFVSTVELIFLAASIVAVRLPPIKNVPTRKEENERDGVNEHEALDAEEPLEDTGGGLAQRSGSITSDAVEFLGGSSSMAFPARSGSAGSMLGGLGARSGSAALAGSEVHGSGSGFGLESVIGNEDIVLAEPGLPLSCWEYSEARRRTCLVVLTHCLCGDEAGRELIRSTIRAAVQVLPPGNIFIADNARDLTPPDEEEEVIREFAEVLGCDPRPGSKNGTPHYLYLPVGNKSLATYWTLRYWLPRVQAEGRTGKPRDKDKEINLAMMIDDDVKLPERLLIPIERFEKDPSLGCLAYSIAASAPPGSSCAQQLWVDFQGVEYMNAGLSRRLHAVAGGCMGPHGAISLWRLDVLLEHAFPTHDTEFHGEDMQLGMRMWLSPGEEVEDSRGKKRLRKFWLDYSVESCVDTEAPSDFLTLWRQRWMSWDLAAHRYTTAKNSGDSIVERELDRSILPNPPDRLRTDKVDWRNLWTLPPGFEVRKPPELKRATRPPLVFEDVAVHAGAGLLLLVLAIEFFRQTALQQAKETRGTFQVALGVFSAHAVLVVLLVWTVIPLVFPKYRQRHQLDFLYDREIRLSAFALPSRLEALAASRKAHEVKRSNKESGRRVNFLRVLQFGLVRILPASVFRLIFFDWTTQAELSSEMQRRRRHSSASSDDIGLSSLGDGAGAGDLVEGRPLCSPPRAPTLQAATDMQEVRELRLAAQRCASVLSQGGEGEGEHDQHHDPSPPGARSVSRRTRVHKELEKALQINRFNSRTDLNAEMQKIKREPEPKDPLPDPLENIQVEFDPNAENAKFPEFADDSPVPARDGRLHAQIQSPKRGEDGELLVDSPAFTHNPVTIAGSPPHPVASILKASGGPSTIKQMRIQSPGTGVTRGAKSIADSDPLAEDDGQVLSERGFSDELQLEAPLRSVHASDVTESRRQQVTARSRSLNRGVSFGTDHVRTAEARSPEVRNPEVRSEGDTIRFGAEMDLVLSEMLPSAKSGQNVTVKSAMKQNVVEIVSMADKDSLEIFIRDHPLWALISLSRAEPRLPPLGKALLFALHVLSAVLLLVVLPDPLFQLPNLNGAEILEALVISTIALWPGLIVVTVSDVVFFSMPKDWLDTKSPFMRAVTKKRTSIHMPIPVTQNVHDELRKSMSVKHKGGNTDSSPGKSLAQEGKAGDSPALSAPQPEDDPEKQEETPKEDQKPTLQPPALNPETSSFGISSDSEVLHEFEASLEVEAEVFPQTSQSQAEASQREPMQIQTEASHAMQPPSSPAPTVRSPPRPVSSPKPTLSIPRSPLQPRSSPPLSTRRSNALEAMFGSPPPLGRRASRPDRLTEVAFAGDGSPVYARRTLNTGGRETGRETTTAADFSKHAVQFSEDFKKRIALFEALGLAVSAVLCLGCFVITILYLFRPFSDLQVRTFETRLWTLALVHFMVAPATLALATAVVIWAASRTRFLDPLINAFPRMTRFQVCAAQPCPVSVWLEAYEVLHVGAQGRLDSESPPPPSAVSELPDIRSLANLGSLKHVQRKQNAVEVERTLRRLYGESLWLSSEVVGWL</sequence>
<keyword evidence="2" id="KW-0812">Transmembrane</keyword>
<feature type="transmembrane region" description="Helical" evidence="2">
    <location>
        <begin position="1351"/>
        <end position="1372"/>
    </location>
</feature>
<feature type="compositionally biased region" description="Basic and acidic residues" evidence="1">
    <location>
        <begin position="305"/>
        <end position="321"/>
    </location>
</feature>
<dbReference type="VEuPathDB" id="CryptoDB:Cvel_6672"/>
<protein>
    <submittedName>
        <fullName evidence="3">Uncharacterized protein</fullName>
    </submittedName>
</protein>
<evidence type="ECO:0000256" key="1">
    <source>
        <dbReference type="SAM" id="MobiDB-lite"/>
    </source>
</evidence>
<feature type="region of interest" description="Disordered" evidence="1">
    <location>
        <begin position="946"/>
        <end position="965"/>
    </location>
</feature>
<evidence type="ECO:0000256" key="2">
    <source>
        <dbReference type="SAM" id="Phobius"/>
    </source>
</evidence>
<feature type="region of interest" description="Disordered" evidence="1">
    <location>
        <begin position="1416"/>
        <end position="1481"/>
    </location>
</feature>
<accession>A0A0G4HG37</accession>
<feature type="region of interest" description="Disordered" evidence="1">
    <location>
        <begin position="918"/>
        <end position="938"/>
    </location>
</feature>
<name>A0A0G4HG37_9ALVE</name>
<feature type="region of interest" description="Disordered" evidence="1">
    <location>
        <begin position="986"/>
        <end position="1015"/>
    </location>
</feature>
<keyword evidence="2" id="KW-0472">Membrane</keyword>
<feature type="transmembrane region" description="Helical" evidence="2">
    <location>
        <begin position="768"/>
        <end position="788"/>
    </location>
</feature>
<dbReference type="EMBL" id="CDMZ01002545">
    <property type="protein sequence ID" value="CEM42854.1"/>
    <property type="molecule type" value="Genomic_DNA"/>
</dbReference>
<feature type="transmembrane region" description="Helical" evidence="2">
    <location>
        <begin position="1650"/>
        <end position="1672"/>
    </location>
</feature>
<feature type="compositionally biased region" description="Basic and acidic residues" evidence="1">
    <location>
        <begin position="1455"/>
        <end position="1464"/>
    </location>
</feature>
<feature type="transmembrane region" description="Helical" evidence="2">
    <location>
        <begin position="1311"/>
        <end position="1331"/>
    </location>
</feature>
<feature type="region of interest" description="Disordered" evidence="1">
    <location>
        <begin position="1502"/>
        <end position="1570"/>
    </location>
</feature>
<feature type="compositionally biased region" description="Polar residues" evidence="1">
    <location>
        <begin position="1137"/>
        <end position="1147"/>
    </location>
</feature>
<feature type="region of interest" description="Disordered" evidence="1">
    <location>
        <begin position="305"/>
        <end position="336"/>
    </location>
</feature>
<proteinExistence type="predicted"/>
<feature type="compositionally biased region" description="Low complexity" evidence="1">
    <location>
        <begin position="1548"/>
        <end position="1570"/>
    </location>
</feature>
<feature type="compositionally biased region" description="Polar residues" evidence="1">
    <location>
        <begin position="1503"/>
        <end position="1512"/>
    </location>
</feature>
<organism evidence="3">
    <name type="scientific">Chromera velia CCMP2878</name>
    <dbReference type="NCBI Taxonomy" id="1169474"/>
    <lineage>
        <taxon>Eukaryota</taxon>
        <taxon>Sar</taxon>
        <taxon>Alveolata</taxon>
        <taxon>Colpodellida</taxon>
        <taxon>Chromeraceae</taxon>
        <taxon>Chromera</taxon>
    </lineage>
</organism>
<feature type="compositionally biased region" description="Basic and acidic residues" evidence="1">
    <location>
        <begin position="992"/>
        <end position="1001"/>
    </location>
</feature>
<feature type="compositionally biased region" description="Low complexity" evidence="1">
    <location>
        <begin position="927"/>
        <end position="938"/>
    </location>
</feature>
<feature type="transmembrane region" description="Helical" evidence="2">
    <location>
        <begin position="808"/>
        <end position="832"/>
    </location>
</feature>
<keyword evidence="2" id="KW-1133">Transmembrane helix</keyword>
<feature type="transmembrane region" description="Helical" evidence="2">
    <location>
        <begin position="1692"/>
        <end position="1713"/>
    </location>
</feature>
<gene>
    <name evidence="3" type="ORF">Cvel_6672</name>
</gene>
<feature type="transmembrane region" description="Helical" evidence="2">
    <location>
        <begin position="222"/>
        <end position="243"/>
    </location>
</feature>
<feature type="compositionally biased region" description="Pro residues" evidence="1">
    <location>
        <begin position="1531"/>
        <end position="1547"/>
    </location>
</feature>
<feature type="region of interest" description="Disordered" evidence="1">
    <location>
        <begin position="1137"/>
        <end position="1164"/>
    </location>
</feature>